<dbReference type="Proteomes" id="UP001596972">
    <property type="component" value="Unassembled WGS sequence"/>
</dbReference>
<accession>A0ABW3EHP1</accession>
<feature type="compositionally biased region" description="Low complexity" evidence="1">
    <location>
        <begin position="132"/>
        <end position="169"/>
    </location>
</feature>
<dbReference type="RefSeq" id="WP_378296742.1">
    <property type="nucleotide sequence ID" value="NZ_JBHTJA010000006.1"/>
</dbReference>
<evidence type="ECO:0000313" key="2">
    <source>
        <dbReference type="EMBL" id="MFD0899843.1"/>
    </source>
</evidence>
<evidence type="ECO:0008006" key="4">
    <source>
        <dbReference type="Google" id="ProtNLM"/>
    </source>
</evidence>
<dbReference type="EMBL" id="JBHTJA010000006">
    <property type="protein sequence ID" value="MFD0899843.1"/>
    <property type="molecule type" value="Genomic_DNA"/>
</dbReference>
<comment type="caution">
    <text evidence="2">The sequence shown here is derived from an EMBL/GenBank/DDBJ whole genome shotgun (WGS) entry which is preliminary data.</text>
</comment>
<feature type="compositionally biased region" description="Gly residues" evidence="1">
    <location>
        <begin position="99"/>
        <end position="110"/>
    </location>
</feature>
<evidence type="ECO:0000256" key="1">
    <source>
        <dbReference type="SAM" id="MobiDB-lite"/>
    </source>
</evidence>
<gene>
    <name evidence="2" type="ORF">ACFQ11_05530</name>
</gene>
<proteinExistence type="predicted"/>
<reference evidence="3" key="1">
    <citation type="journal article" date="2019" name="Int. J. Syst. Evol. Microbiol.">
        <title>The Global Catalogue of Microorganisms (GCM) 10K type strain sequencing project: providing services to taxonomists for standard genome sequencing and annotation.</title>
        <authorList>
            <consortium name="The Broad Institute Genomics Platform"/>
            <consortium name="The Broad Institute Genome Sequencing Center for Infectious Disease"/>
            <person name="Wu L."/>
            <person name="Ma J."/>
        </authorList>
    </citation>
    <scope>NUCLEOTIDE SEQUENCE [LARGE SCALE GENOMIC DNA]</scope>
    <source>
        <strain evidence="3">JCM 31202</strain>
    </source>
</reference>
<feature type="region of interest" description="Disordered" evidence="1">
    <location>
        <begin position="95"/>
        <end position="240"/>
    </location>
</feature>
<sequence>MTTDPHDEHGEVLRRALHAEAESVIPSDDGLDRIRARIAAESGRRHGFLGRFAPARFGAGGLTVGWARPVLAVAAAVAIAGFGVTAGPQTIDLIQHTVTGGGPSGGGGGDSDGDRTGANPPPVAPGDPSSPAPTTSATPSTSEDAGAPSSSPGLSSCVIPRGGAAATPGTPTPSTTPTPGAPSGTPCPGGRTPTTSPTDPAPTTPPPPASPPEPSGEPTPTPSDTASTTKKEQDAGQSGP</sequence>
<feature type="compositionally biased region" description="Pro residues" evidence="1">
    <location>
        <begin position="119"/>
        <end position="131"/>
    </location>
</feature>
<feature type="compositionally biased region" description="Low complexity" evidence="1">
    <location>
        <begin position="181"/>
        <end position="198"/>
    </location>
</feature>
<keyword evidence="3" id="KW-1185">Reference proteome</keyword>
<organism evidence="2 3">
    <name type="scientific">Actinomadura sediminis</name>
    <dbReference type="NCBI Taxonomy" id="1038904"/>
    <lineage>
        <taxon>Bacteria</taxon>
        <taxon>Bacillati</taxon>
        <taxon>Actinomycetota</taxon>
        <taxon>Actinomycetes</taxon>
        <taxon>Streptosporangiales</taxon>
        <taxon>Thermomonosporaceae</taxon>
        <taxon>Actinomadura</taxon>
    </lineage>
</organism>
<feature type="compositionally biased region" description="Pro residues" evidence="1">
    <location>
        <begin position="170"/>
        <end position="180"/>
    </location>
</feature>
<protein>
    <recommendedName>
        <fullName evidence="4">DUF3040 domain-containing protein</fullName>
    </recommendedName>
</protein>
<feature type="compositionally biased region" description="Pro residues" evidence="1">
    <location>
        <begin position="199"/>
        <end position="221"/>
    </location>
</feature>
<evidence type="ECO:0000313" key="3">
    <source>
        <dbReference type="Proteomes" id="UP001596972"/>
    </source>
</evidence>
<name>A0ABW3EHP1_9ACTN</name>